<organism evidence="2 3">
    <name type="scientific">Trichoderma longibrachiatum ATCC 18648</name>
    <dbReference type="NCBI Taxonomy" id="983965"/>
    <lineage>
        <taxon>Eukaryota</taxon>
        <taxon>Fungi</taxon>
        <taxon>Dikarya</taxon>
        <taxon>Ascomycota</taxon>
        <taxon>Pezizomycotina</taxon>
        <taxon>Sordariomycetes</taxon>
        <taxon>Hypocreomycetidae</taxon>
        <taxon>Hypocreales</taxon>
        <taxon>Hypocreaceae</taxon>
        <taxon>Trichoderma</taxon>
    </lineage>
</organism>
<dbReference type="OrthoDB" id="3492129at2759"/>
<gene>
    <name evidence="2" type="ORF">M440DRAFT_1339626</name>
</gene>
<feature type="compositionally biased region" description="Polar residues" evidence="1">
    <location>
        <begin position="130"/>
        <end position="141"/>
    </location>
</feature>
<feature type="compositionally biased region" description="Basic and acidic residues" evidence="1">
    <location>
        <begin position="237"/>
        <end position="260"/>
    </location>
</feature>
<dbReference type="Proteomes" id="UP000240760">
    <property type="component" value="Unassembled WGS sequence"/>
</dbReference>
<accession>A0A2T4BVU9</accession>
<feature type="region of interest" description="Disordered" evidence="1">
    <location>
        <begin position="220"/>
        <end position="266"/>
    </location>
</feature>
<evidence type="ECO:0000256" key="1">
    <source>
        <dbReference type="SAM" id="MobiDB-lite"/>
    </source>
</evidence>
<reference evidence="2 3" key="1">
    <citation type="submission" date="2016-07" db="EMBL/GenBank/DDBJ databases">
        <title>Multiple horizontal gene transfer events from other fungi enriched the ability of initially mycotrophic Trichoderma (Ascomycota) to feed on dead plant biomass.</title>
        <authorList>
            <consortium name="DOE Joint Genome Institute"/>
            <person name="Aerts A."/>
            <person name="Atanasova L."/>
            <person name="Chenthamara K."/>
            <person name="Zhang J."/>
            <person name="Grujic M."/>
            <person name="Henrissat B."/>
            <person name="Kuo A."/>
            <person name="Salamov A."/>
            <person name="Lipzen A."/>
            <person name="Labutti K."/>
            <person name="Barry K."/>
            <person name="Miao Y."/>
            <person name="Rahimi M.J."/>
            <person name="Shen Q."/>
            <person name="Grigoriev I.V."/>
            <person name="Kubicek C.P."/>
            <person name="Druzhinina I.S."/>
        </authorList>
    </citation>
    <scope>NUCLEOTIDE SEQUENCE [LARGE SCALE GENOMIC DNA]</scope>
    <source>
        <strain evidence="2 3">ATCC 18648</strain>
    </source>
</reference>
<feature type="region of interest" description="Disordered" evidence="1">
    <location>
        <begin position="61"/>
        <end position="81"/>
    </location>
</feature>
<proteinExistence type="predicted"/>
<evidence type="ECO:0000313" key="2">
    <source>
        <dbReference type="EMBL" id="PTB73438.1"/>
    </source>
</evidence>
<dbReference type="EMBL" id="KZ679138">
    <property type="protein sequence ID" value="PTB73438.1"/>
    <property type="molecule type" value="Genomic_DNA"/>
</dbReference>
<feature type="region of interest" description="Disordered" evidence="1">
    <location>
        <begin position="130"/>
        <end position="157"/>
    </location>
</feature>
<feature type="compositionally biased region" description="Low complexity" evidence="1">
    <location>
        <begin position="145"/>
        <end position="157"/>
    </location>
</feature>
<name>A0A2T4BVU9_TRILO</name>
<sequence>MRHRSSAHRVSKHSAAAELERRRRYSAVGPRDQWPNLAIAENRRRGNCVQYQTRPWFLPPGARRSDGTLVSPPPTPPLPGLSEAELAAWRRKRQLEEMRDWQVFLWGRGWERLGRIDDAHVFVRALPLTGTRNPTASTTSEGPDVPTSSLSSPTSTVPRRLSLRAIVHSGTNPPFGLRREFDLDALRKTIPEPHHLENWSVGARRKFHREEWMSKVQLSSDTRRASWPGAASAPISKDPEAAERKAERMAARMDEPETPVRPRGLQSMGVPMNLDYARTCLPALAAIIMSDRVKRGDMIDLAMPQPEAWPETVAYAYTGSLAFFSNATKENVIYLGGKLGKTRDMWSARRTYGH</sequence>
<dbReference type="AlphaFoldDB" id="A0A2T4BVU9"/>
<protein>
    <submittedName>
        <fullName evidence="2">Uncharacterized protein</fullName>
    </submittedName>
</protein>
<evidence type="ECO:0000313" key="3">
    <source>
        <dbReference type="Proteomes" id="UP000240760"/>
    </source>
</evidence>
<keyword evidence="3" id="KW-1185">Reference proteome</keyword>